<keyword evidence="19" id="KW-1185">Reference proteome</keyword>
<accession>A0A8C2VZM3</accession>
<feature type="domain" description="Ig-like" evidence="16">
    <location>
        <begin position="20"/>
        <end position="111"/>
    </location>
</feature>
<dbReference type="InterPro" id="IPR036179">
    <property type="entry name" value="Ig-like_dom_sf"/>
</dbReference>
<keyword evidence="10" id="KW-1015">Disulfide bond</keyword>
<feature type="domain" description="Ig-like" evidence="16">
    <location>
        <begin position="308"/>
        <end position="403"/>
    </location>
</feature>
<evidence type="ECO:0000313" key="18">
    <source>
        <dbReference type="Ensembl" id="ENSCLAP00000019820.1"/>
    </source>
</evidence>
<dbReference type="Pfam" id="PF00041">
    <property type="entry name" value="fn3"/>
    <property type="match status" value="2"/>
</dbReference>
<evidence type="ECO:0000256" key="4">
    <source>
        <dbReference type="ARBA" id="ARBA00022692"/>
    </source>
</evidence>
<feature type="domain" description="Fibronectin type-III" evidence="17">
    <location>
        <begin position="499"/>
        <end position="598"/>
    </location>
</feature>
<dbReference type="PRINTS" id="PR01838">
    <property type="entry name" value="NCAMFAMILY"/>
</dbReference>
<dbReference type="InterPro" id="IPR009138">
    <property type="entry name" value="Neural_cell_adh"/>
</dbReference>
<evidence type="ECO:0000256" key="14">
    <source>
        <dbReference type="ARBA" id="ARBA00067632"/>
    </source>
</evidence>
<dbReference type="OMA" id="NLALMIT"/>
<dbReference type="FunFam" id="2.60.40.10:FF:000149">
    <property type="entry name" value="neural cell adhesion molecule 1 isoform X2"/>
    <property type="match status" value="1"/>
</dbReference>
<evidence type="ECO:0000256" key="3">
    <source>
        <dbReference type="ARBA" id="ARBA00022475"/>
    </source>
</evidence>
<dbReference type="CDD" id="cd00096">
    <property type="entry name" value="Ig"/>
    <property type="match status" value="1"/>
</dbReference>
<dbReference type="RefSeq" id="XP_005378195.1">
    <property type="nucleotide sequence ID" value="XM_005378138.2"/>
</dbReference>
<dbReference type="FunFam" id="2.60.40.10:FF:000173">
    <property type="entry name" value="Neural cell adhesion molecule 1"/>
    <property type="match status" value="1"/>
</dbReference>
<dbReference type="Pfam" id="PF07679">
    <property type="entry name" value="I-set"/>
    <property type="match status" value="2"/>
</dbReference>
<dbReference type="GO" id="GO:0007155">
    <property type="term" value="P:cell adhesion"/>
    <property type="evidence" value="ECO:0007669"/>
    <property type="project" value="UniProtKB-KW"/>
</dbReference>
<protein>
    <recommendedName>
        <fullName evidence="14">Neural cell adhesion molecule 1</fullName>
    </recommendedName>
</protein>
<dbReference type="PROSITE" id="PS50835">
    <property type="entry name" value="IG_LIKE"/>
    <property type="match status" value="5"/>
</dbReference>
<dbReference type="InterPro" id="IPR036116">
    <property type="entry name" value="FN3_sf"/>
</dbReference>
<dbReference type="Proteomes" id="UP000694398">
    <property type="component" value="Unassembled WGS sequence"/>
</dbReference>
<dbReference type="InterPro" id="IPR013098">
    <property type="entry name" value="Ig_I-set"/>
</dbReference>
<feature type="domain" description="Fibronectin type-III" evidence="17">
    <location>
        <begin position="600"/>
        <end position="695"/>
    </location>
</feature>
<dbReference type="CDD" id="cd05869">
    <property type="entry name" value="IgI_NCAM-1"/>
    <property type="match status" value="1"/>
</dbReference>
<dbReference type="CDD" id="cd05865">
    <property type="entry name" value="IgI_1_NCAM-1"/>
    <property type="match status" value="1"/>
</dbReference>
<dbReference type="FunFam" id="2.60.40.10:FF:000159">
    <property type="entry name" value="neural cell adhesion molecule 1 isoform X2"/>
    <property type="match status" value="1"/>
</dbReference>
<dbReference type="PROSITE" id="PS50853">
    <property type="entry name" value="FN3"/>
    <property type="match status" value="2"/>
</dbReference>
<evidence type="ECO:0000256" key="9">
    <source>
        <dbReference type="ARBA" id="ARBA00023136"/>
    </source>
</evidence>
<evidence type="ECO:0000256" key="1">
    <source>
        <dbReference type="ARBA" id="ARBA00003000"/>
    </source>
</evidence>
<dbReference type="FunFam" id="2.60.40.10:FF:000086">
    <property type="entry name" value="Neural cell adhesion molecule 1"/>
    <property type="match status" value="1"/>
</dbReference>
<dbReference type="InterPro" id="IPR051170">
    <property type="entry name" value="Neural/epithelial_adhesion"/>
</dbReference>
<dbReference type="CTD" id="4684"/>
<dbReference type="SMART" id="SM00060">
    <property type="entry name" value="FN3"/>
    <property type="match status" value="2"/>
</dbReference>
<dbReference type="SMART" id="SM00409">
    <property type="entry name" value="IG"/>
    <property type="match status" value="5"/>
</dbReference>
<dbReference type="FunFam" id="2.60.40.10:FF:000137">
    <property type="entry name" value="neural cell adhesion molecule 1 isoform X2"/>
    <property type="match status" value="1"/>
</dbReference>
<dbReference type="CDD" id="cd00063">
    <property type="entry name" value="FN3"/>
    <property type="match status" value="2"/>
</dbReference>
<dbReference type="InterPro" id="IPR013783">
    <property type="entry name" value="Ig-like_fold"/>
</dbReference>
<evidence type="ECO:0000256" key="10">
    <source>
        <dbReference type="ARBA" id="ARBA00023157"/>
    </source>
</evidence>
<dbReference type="SUPFAM" id="SSF48726">
    <property type="entry name" value="Immunoglobulin"/>
    <property type="match status" value="5"/>
</dbReference>
<evidence type="ECO:0000256" key="11">
    <source>
        <dbReference type="ARBA" id="ARBA00023180"/>
    </source>
</evidence>
<name>A0A8C2VZM3_CHILA</name>
<dbReference type="InterPro" id="IPR003598">
    <property type="entry name" value="Ig_sub2"/>
</dbReference>
<dbReference type="AlphaFoldDB" id="A0A8C2VZM3"/>
<dbReference type="SUPFAM" id="SSF49265">
    <property type="entry name" value="Fibronectin type III"/>
    <property type="match status" value="1"/>
</dbReference>
<gene>
    <name evidence="18" type="primary">NCAM1</name>
</gene>
<dbReference type="InterPro" id="IPR003961">
    <property type="entry name" value="FN3_dom"/>
</dbReference>
<evidence type="ECO:0000256" key="2">
    <source>
        <dbReference type="ARBA" id="ARBA00004162"/>
    </source>
</evidence>
<keyword evidence="5 15" id="KW-0732">Signal</keyword>
<dbReference type="InterPro" id="IPR007110">
    <property type="entry name" value="Ig-like_dom"/>
</dbReference>
<keyword evidence="8" id="KW-1133">Transmembrane helix</keyword>
<dbReference type="CDD" id="cd05730">
    <property type="entry name" value="IgI_3_NCAM-1"/>
    <property type="match status" value="1"/>
</dbReference>
<evidence type="ECO:0000256" key="8">
    <source>
        <dbReference type="ARBA" id="ARBA00022989"/>
    </source>
</evidence>
<dbReference type="Ensembl" id="ENSCLAT00000020013.1">
    <property type="protein sequence ID" value="ENSCLAP00000019820.1"/>
    <property type="gene ID" value="ENSCLAG00000013591.1"/>
</dbReference>
<dbReference type="InterPro" id="IPR003599">
    <property type="entry name" value="Ig_sub"/>
</dbReference>
<dbReference type="GO" id="GO:0043005">
    <property type="term" value="C:neuron projection"/>
    <property type="evidence" value="ECO:0007669"/>
    <property type="project" value="TreeGrafter"/>
</dbReference>
<feature type="domain" description="Ig-like" evidence="16">
    <location>
        <begin position="406"/>
        <end position="491"/>
    </location>
</feature>
<keyword evidence="4" id="KW-0812">Transmembrane</keyword>
<comment type="subunit">
    <text evidence="13">Interacts with MDK. Found in a complex with SLC39A6, SLC39A10 and with NCAM1; this complex controls NCAM1 phosphorylation and integration into focal adhesion complexes during epithelial-tomesenchymal transition. Interacts with synaptic plasticity regulator PANTS.</text>
</comment>
<evidence type="ECO:0000256" key="7">
    <source>
        <dbReference type="ARBA" id="ARBA00022889"/>
    </source>
</evidence>
<dbReference type="Pfam" id="PF13927">
    <property type="entry name" value="Ig_3"/>
    <property type="match status" value="3"/>
</dbReference>
<keyword evidence="3" id="KW-1003">Cell membrane</keyword>
<evidence type="ECO:0000259" key="17">
    <source>
        <dbReference type="PROSITE" id="PS50853"/>
    </source>
</evidence>
<reference evidence="18" key="2">
    <citation type="submission" date="2025-09" db="UniProtKB">
        <authorList>
            <consortium name="Ensembl"/>
        </authorList>
    </citation>
    <scope>IDENTIFICATION</scope>
</reference>
<reference evidence="18" key="1">
    <citation type="submission" date="2025-08" db="UniProtKB">
        <authorList>
            <consortium name="Ensembl"/>
        </authorList>
    </citation>
    <scope>IDENTIFICATION</scope>
</reference>
<dbReference type="FunFam" id="2.60.40.10:FF:000151">
    <property type="entry name" value="neural cell adhesion molecule 1 isoform X1"/>
    <property type="match status" value="1"/>
</dbReference>
<sequence>MLQTKDLIWTLFFLGTAVSLQVDIVPSQGEISVGESKFFLCQVAGDAKDKDISWFSPNGEKLSPNQQRISVVWNDDSSSTLTIYNADIDDAGIYKCVVTGEDGSESEATVNVKIFQKLMFKNAPTPQEFKEGEDAVIVCDVVSSLPPTIIWKHKGRDVILKKDVRFIVLSNNYLQIRGIKKTDEGTYRCEGRILARGEINFKDIQVVVNVPPTVQARQSIVNATANLGQSVTLVCDAEGFPEPTMSWTKDGEPIENEEDDEKYIFSDDSSELTIRKVDKNDEAEYVCIAENKAGEQDASIHLKVFAKPKITYVENQTAMELEEQVTLTCEASGDPIPSITWRTSTRNISSEEKTLDGHMVVRSHARVSSLTLKSIQYTDAGEYICTASNTIGQDSQSMYLEVQYAPKLQGPVAVYTWEGNQVNITCEVFAYPSATISWFRDGQLLPSSNYSNIKIYNTHSASYLEVTPDSENDFGNYNCTAVNRIGQESLEFILVQADTPSSPSIDQVEPYSSTAQVQFDEPEATGGVPILKYKAEWRALGEEVWHSKWYDAKEANMEGIVTIMGLKPETTYAVRLAALNGKGLGEISAASEFKTQPVREPSAPKLEGQMGEDGNSIKVNLIKQDDGGSPIRHYLVKYRAVSSDWKPEIRLPSGSDHVMLKSLDWNAEYEVSVVAENQQGKSKPAHFVFKTSAQPTAIPATLGGNSASYTFVSLLFSAVTLLLLC</sequence>
<dbReference type="OrthoDB" id="10056271at2759"/>
<keyword evidence="12" id="KW-0393">Immunoglobulin domain</keyword>
<comment type="subcellular location">
    <subcellularLocation>
        <location evidence="2">Cell membrane</location>
        <topology evidence="2">Single-pass membrane protein</topology>
    </subcellularLocation>
</comment>
<dbReference type="PANTHER" id="PTHR12231">
    <property type="entry name" value="CTX-RELATED TYPE I TRANSMEMBRANE PROTEIN"/>
    <property type="match status" value="1"/>
</dbReference>
<proteinExistence type="predicted"/>
<dbReference type="GeneTree" id="ENSGT00940000155743"/>
<dbReference type="Gene3D" id="2.60.40.10">
    <property type="entry name" value="Immunoglobulins"/>
    <property type="match status" value="7"/>
</dbReference>
<keyword evidence="11" id="KW-0325">Glycoprotein</keyword>
<evidence type="ECO:0000256" key="13">
    <source>
        <dbReference type="ARBA" id="ARBA00063948"/>
    </source>
</evidence>
<comment type="function">
    <text evidence="1">This protein is a cell adhesion molecule involved in neuron-neuron adhesion, neurite fasciculation, outgrowth of neurites, etc.</text>
</comment>
<evidence type="ECO:0000256" key="5">
    <source>
        <dbReference type="ARBA" id="ARBA00022729"/>
    </source>
</evidence>
<keyword evidence="7" id="KW-0130">Cell adhesion</keyword>
<feature type="domain" description="Ig-like" evidence="16">
    <location>
        <begin position="212"/>
        <end position="301"/>
    </location>
</feature>
<feature type="signal peptide" evidence="15">
    <location>
        <begin position="1"/>
        <end position="19"/>
    </location>
</feature>
<dbReference type="SMART" id="SM00408">
    <property type="entry name" value="IGc2"/>
    <property type="match status" value="5"/>
</dbReference>
<keyword evidence="9" id="KW-0472">Membrane</keyword>
<evidence type="ECO:0000256" key="12">
    <source>
        <dbReference type="ARBA" id="ARBA00023319"/>
    </source>
</evidence>
<dbReference type="GO" id="GO:0005886">
    <property type="term" value="C:plasma membrane"/>
    <property type="evidence" value="ECO:0007669"/>
    <property type="project" value="UniProtKB-SubCell"/>
</dbReference>
<dbReference type="GeneID" id="102003325"/>
<evidence type="ECO:0000256" key="15">
    <source>
        <dbReference type="SAM" id="SignalP"/>
    </source>
</evidence>
<organism evidence="18 19">
    <name type="scientific">Chinchilla lanigera</name>
    <name type="common">Long-tailed chinchilla</name>
    <name type="synonym">Chinchilla villidera</name>
    <dbReference type="NCBI Taxonomy" id="34839"/>
    <lineage>
        <taxon>Eukaryota</taxon>
        <taxon>Metazoa</taxon>
        <taxon>Chordata</taxon>
        <taxon>Craniata</taxon>
        <taxon>Vertebrata</taxon>
        <taxon>Euteleostomi</taxon>
        <taxon>Mammalia</taxon>
        <taxon>Eutheria</taxon>
        <taxon>Euarchontoglires</taxon>
        <taxon>Glires</taxon>
        <taxon>Rodentia</taxon>
        <taxon>Hystricomorpha</taxon>
        <taxon>Chinchillidae</taxon>
        <taxon>Chinchilla</taxon>
    </lineage>
</organism>
<feature type="chain" id="PRO_5034459215" description="Neural cell adhesion molecule 1" evidence="15">
    <location>
        <begin position="20"/>
        <end position="725"/>
    </location>
</feature>
<feature type="domain" description="Ig-like" evidence="16">
    <location>
        <begin position="116"/>
        <end position="189"/>
    </location>
</feature>
<dbReference type="FunFam" id="2.60.40.10:FF:000221">
    <property type="entry name" value="neural cell adhesion molecule 1 isoform X2"/>
    <property type="match status" value="1"/>
</dbReference>
<evidence type="ECO:0000259" key="16">
    <source>
        <dbReference type="PROSITE" id="PS50835"/>
    </source>
</evidence>
<evidence type="ECO:0000256" key="6">
    <source>
        <dbReference type="ARBA" id="ARBA00022737"/>
    </source>
</evidence>
<keyword evidence="6" id="KW-0677">Repeat</keyword>
<evidence type="ECO:0000313" key="19">
    <source>
        <dbReference type="Proteomes" id="UP000694398"/>
    </source>
</evidence>
<dbReference type="PANTHER" id="PTHR12231:SF239">
    <property type="entry name" value="NEURAL CELL ADHESION MOLECULE 1"/>
    <property type="match status" value="1"/>
</dbReference>